<dbReference type="Proteomes" id="UP001056120">
    <property type="component" value="Linkage Group LG25"/>
</dbReference>
<accession>A0ACB9A898</accession>
<protein>
    <submittedName>
        <fullName evidence="1">Uncharacterized protein</fullName>
    </submittedName>
</protein>
<evidence type="ECO:0000313" key="2">
    <source>
        <dbReference type="Proteomes" id="UP001056120"/>
    </source>
</evidence>
<keyword evidence="2" id="KW-1185">Reference proteome</keyword>
<reference evidence="1 2" key="2">
    <citation type="journal article" date="2022" name="Mol. Ecol. Resour.">
        <title>The genomes of chicory, endive, great burdock and yacon provide insights into Asteraceae paleo-polyploidization history and plant inulin production.</title>
        <authorList>
            <person name="Fan W."/>
            <person name="Wang S."/>
            <person name="Wang H."/>
            <person name="Wang A."/>
            <person name="Jiang F."/>
            <person name="Liu H."/>
            <person name="Zhao H."/>
            <person name="Xu D."/>
            <person name="Zhang Y."/>
        </authorList>
    </citation>
    <scope>NUCLEOTIDE SEQUENCE [LARGE SCALE GENOMIC DNA]</scope>
    <source>
        <strain evidence="2">cv. Yunnan</strain>
        <tissue evidence="1">Leaves</tissue>
    </source>
</reference>
<evidence type="ECO:0000313" key="1">
    <source>
        <dbReference type="EMBL" id="KAI3706028.1"/>
    </source>
</evidence>
<organism evidence="1 2">
    <name type="scientific">Smallanthus sonchifolius</name>
    <dbReference type="NCBI Taxonomy" id="185202"/>
    <lineage>
        <taxon>Eukaryota</taxon>
        <taxon>Viridiplantae</taxon>
        <taxon>Streptophyta</taxon>
        <taxon>Embryophyta</taxon>
        <taxon>Tracheophyta</taxon>
        <taxon>Spermatophyta</taxon>
        <taxon>Magnoliopsida</taxon>
        <taxon>eudicotyledons</taxon>
        <taxon>Gunneridae</taxon>
        <taxon>Pentapetalae</taxon>
        <taxon>asterids</taxon>
        <taxon>campanulids</taxon>
        <taxon>Asterales</taxon>
        <taxon>Asteraceae</taxon>
        <taxon>Asteroideae</taxon>
        <taxon>Heliantheae alliance</taxon>
        <taxon>Millerieae</taxon>
        <taxon>Smallanthus</taxon>
    </lineage>
</organism>
<proteinExistence type="predicted"/>
<sequence length="759" mass="82767">MLPTTTLSSSATNLGSKISQCLDVTSEDALNADDSPSPLDPVRVPNLHVNPIVRSKINIMEDSTGKTIDFLRARLLAERSVSKTARQRACELEKRVTELEKQLKFVSLQRKKAEKAAADVLAILENHGKNDISEPIDSGSDEEEMSSDFMYGKHVETEGFSGSEVESSSVNGKDLSWKNSKNSSSRFHDKKYTDASRRRRNSFTSTGSSPRCVGKSCRQIRHRERRSGSDMSQNNDATNGHHENGGQTSSDGVQNSADVATETSLEEHNMCNGHALQNNGTEREMEKALKHQAQFIAQYEEEEKAQREWEDKFREINGSTPENSCDPGTHSDVTEEIEETKAISSSPSPPGATNKLISGCQPNDYGVIDPNMSEKPITDPEPLPGHNMKNELLDGQSQQPDLQGTPTNLSQSQASSSQGKPYESDLEPEKNPDKLGSVLEALQQAKLSLKQNLGKFPLLENGPSVPNYRGGEKFLVPFSSAGLFRLPTDYEYEGTTIRANSLTYDPRLSLTNYPTNDLSERQFVSSPYRESFSRSTSSLDDRFRMVPTFPYQETMPEIPRLIPSVLNPRLDIHPSARDPRFDTGMDPPTLDPRLGVGSSVDPRLGVGSSVDQRLGVGSLVDPRLGVGSPVDPRLGMGPSAINPRLGVGSSTLDPRLGVSSSLFEPRLGVGQPTFDPRLGVGSSMFEPGLGVGQTTLHPRLGAGASMFESRLGAGQTATDPRLGVGQSAFDPRLETGPPFMGDRRLHSSTSKNTYTSKNA</sequence>
<dbReference type="EMBL" id="CM042042">
    <property type="protein sequence ID" value="KAI3706028.1"/>
    <property type="molecule type" value="Genomic_DNA"/>
</dbReference>
<comment type="caution">
    <text evidence="1">The sequence shown here is derived from an EMBL/GenBank/DDBJ whole genome shotgun (WGS) entry which is preliminary data.</text>
</comment>
<name>A0ACB9A898_9ASTR</name>
<gene>
    <name evidence="1" type="ORF">L1987_76281</name>
</gene>
<reference evidence="2" key="1">
    <citation type="journal article" date="2022" name="Mol. Ecol. Resour.">
        <title>The genomes of chicory, endive, great burdock and yacon provide insights into Asteraceae palaeo-polyploidization history and plant inulin production.</title>
        <authorList>
            <person name="Fan W."/>
            <person name="Wang S."/>
            <person name="Wang H."/>
            <person name="Wang A."/>
            <person name="Jiang F."/>
            <person name="Liu H."/>
            <person name="Zhao H."/>
            <person name="Xu D."/>
            <person name="Zhang Y."/>
        </authorList>
    </citation>
    <scope>NUCLEOTIDE SEQUENCE [LARGE SCALE GENOMIC DNA]</scope>
    <source>
        <strain evidence="2">cv. Yunnan</strain>
    </source>
</reference>